<dbReference type="GO" id="GO:0070187">
    <property type="term" value="C:shelterin complex"/>
    <property type="evidence" value="ECO:0007669"/>
    <property type="project" value="TreeGrafter"/>
</dbReference>
<proteinExistence type="predicted"/>
<sequence length="233" mass="26930">MAKRGKTTTAKLTGAEEVRPQREEKKEEEKGGEKKGGEKVNVEKEEEKKKKKNGEAEMQEALEKIVNSWILDYVFYVGKRLFDEENYLEFGEMRDIMQMVIQRPFKQSLEAMMKLRVLQLMSRLAEAQNLEAQFEDDSLTPMESALQVLTIMEDELKIPQPLTKLKEQFKIQAVILCFVQNDYVKAAEVFKRQFGNSKTNKPLKDELQAALKNRSVPGSLLITYPLSQIFQCL</sequence>
<dbReference type="GO" id="GO:0031848">
    <property type="term" value="P:protection from non-homologous end joining at telomere"/>
    <property type="evidence" value="ECO:0007669"/>
    <property type="project" value="InterPro"/>
</dbReference>
<dbReference type="AlphaFoldDB" id="A0AAJ7TX35"/>
<dbReference type="GO" id="GO:0098505">
    <property type="term" value="F:G-rich strand telomeric DNA binding"/>
    <property type="evidence" value="ECO:0007669"/>
    <property type="project" value="TreeGrafter"/>
</dbReference>
<dbReference type="GO" id="GO:0031627">
    <property type="term" value="P:telomeric loop formation"/>
    <property type="evidence" value="ECO:0007669"/>
    <property type="project" value="TreeGrafter"/>
</dbReference>
<evidence type="ECO:0000259" key="4">
    <source>
        <dbReference type="Pfam" id="PF08558"/>
    </source>
</evidence>
<keyword evidence="5" id="KW-1185">Reference proteome</keyword>
<dbReference type="InterPro" id="IPR013867">
    <property type="entry name" value="Telomere_rpt-bd_fac_dimer_dom"/>
</dbReference>
<dbReference type="SUPFAM" id="SSF63600">
    <property type="entry name" value="Telomeric repeat binding factor (TRF) dimerisation domain"/>
    <property type="match status" value="1"/>
</dbReference>
<evidence type="ECO:0000313" key="6">
    <source>
        <dbReference type="RefSeq" id="XP_032825806.1"/>
    </source>
</evidence>
<dbReference type="PANTHER" id="PTHR46833">
    <property type="entry name" value="TELOMERIC REPEAT-BINDING FACTOR 2 TERF2"/>
    <property type="match status" value="1"/>
</dbReference>
<dbReference type="GO" id="GO:0032210">
    <property type="term" value="P:regulation of telomere maintenance via telomerase"/>
    <property type="evidence" value="ECO:0007669"/>
    <property type="project" value="TreeGrafter"/>
</dbReference>
<accession>A0AAJ7TX35</accession>
<dbReference type="GO" id="GO:0070198">
    <property type="term" value="P:protein localization to chromosome, telomeric region"/>
    <property type="evidence" value="ECO:0007669"/>
    <property type="project" value="TreeGrafter"/>
</dbReference>
<feature type="domain" description="Telomere repeat-binding factor dimerisation" evidence="4">
    <location>
        <begin position="69"/>
        <end position="200"/>
    </location>
</feature>
<reference evidence="6" key="1">
    <citation type="submission" date="2025-08" db="UniProtKB">
        <authorList>
            <consortium name="RefSeq"/>
        </authorList>
    </citation>
    <scope>IDENTIFICATION</scope>
    <source>
        <tissue evidence="6">Sperm</tissue>
    </source>
</reference>
<dbReference type="Pfam" id="PF08558">
    <property type="entry name" value="TRF"/>
    <property type="match status" value="1"/>
</dbReference>
<dbReference type="GO" id="GO:0032208">
    <property type="term" value="P:negative regulation of telomere maintenance via recombination"/>
    <property type="evidence" value="ECO:0007669"/>
    <property type="project" value="TreeGrafter"/>
</dbReference>
<feature type="region of interest" description="Disordered" evidence="3">
    <location>
        <begin position="1"/>
        <end position="55"/>
    </location>
</feature>
<keyword evidence="2" id="KW-0539">Nucleus</keyword>
<evidence type="ECO:0000256" key="1">
    <source>
        <dbReference type="ARBA" id="ARBA00023125"/>
    </source>
</evidence>
<feature type="compositionally biased region" description="Basic and acidic residues" evidence="3">
    <location>
        <begin position="14"/>
        <end position="48"/>
    </location>
</feature>
<dbReference type="Gene3D" id="1.25.40.210">
    <property type="entry name" value="Telomere repeat-binding factor, dimerisation domain"/>
    <property type="match status" value="1"/>
</dbReference>
<dbReference type="GO" id="GO:0003720">
    <property type="term" value="F:telomerase activity"/>
    <property type="evidence" value="ECO:0007669"/>
    <property type="project" value="TreeGrafter"/>
</dbReference>
<dbReference type="InterPro" id="IPR036507">
    <property type="entry name" value="Telomere_rpt-bd_fac_dimer_sf"/>
</dbReference>
<dbReference type="GO" id="GO:0003691">
    <property type="term" value="F:double-stranded telomeric DNA binding"/>
    <property type="evidence" value="ECO:0007669"/>
    <property type="project" value="TreeGrafter"/>
</dbReference>
<gene>
    <name evidence="6" type="primary">LOC116951379</name>
</gene>
<evidence type="ECO:0000256" key="2">
    <source>
        <dbReference type="ARBA" id="ARBA00023242"/>
    </source>
</evidence>
<organism evidence="5 6">
    <name type="scientific">Petromyzon marinus</name>
    <name type="common">Sea lamprey</name>
    <dbReference type="NCBI Taxonomy" id="7757"/>
    <lineage>
        <taxon>Eukaryota</taxon>
        <taxon>Metazoa</taxon>
        <taxon>Chordata</taxon>
        <taxon>Craniata</taxon>
        <taxon>Vertebrata</taxon>
        <taxon>Cyclostomata</taxon>
        <taxon>Hyperoartia</taxon>
        <taxon>Petromyzontiformes</taxon>
        <taxon>Petromyzontidae</taxon>
        <taxon>Petromyzon</taxon>
    </lineage>
</organism>
<dbReference type="GO" id="GO:0061820">
    <property type="term" value="P:telomeric D-loop disassembly"/>
    <property type="evidence" value="ECO:0007669"/>
    <property type="project" value="TreeGrafter"/>
</dbReference>
<dbReference type="InterPro" id="IPR030657">
    <property type="entry name" value="TERF2"/>
</dbReference>
<dbReference type="GO" id="GO:1905839">
    <property type="term" value="P:negative regulation of telomeric D-loop disassembly"/>
    <property type="evidence" value="ECO:0007669"/>
    <property type="project" value="TreeGrafter"/>
</dbReference>
<evidence type="ECO:0000256" key="3">
    <source>
        <dbReference type="SAM" id="MobiDB-lite"/>
    </source>
</evidence>
<evidence type="ECO:0000313" key="5">
    <source>
        <dbReference type="Proteomes" id="UP001318040"/>
    </source>
</evidence>
<name>A0AAJ7TX35_PETMA</name>
<dbReference type="Proteomes" id="UP001318040">
    <property type="component" value="Chromosome 43"/>
</dbReference>
<dbReference type="GO" id="GO:0042803">
    <property type="term" value="F:protein homodimerization activity"/>
    <property type="evidence" value="ECO:0007669"/>
    <property type="project" value="InterPro"/>
</dbReference>
<dbReference type="PANTHER" id="PTHR46833:SF1">
    <property type="entry name" value="TELOMERIC REPEAT-BINDING FACTOR 2"/>
    <property type="match status" value="1"/>
</dbReference>
<dbReference type="RefSeq" id="XP_032825806.1">
    <property type="nucleotide sequence ID" value="XM_032969915.1"/>
</dbReference>
<dbReference type="KEGG" id="pmrn:116951379"/>
<protein>
    <submittedName>
        <fullName evidence="6">Telomeric repeat-binding factor 2-like</fullName>
    </submittedName>
</protein>
<keyword evidence="1" id="KW-0238">DNA-binding</keyword>